<evidence type="ECO:0000313" key="3">
    <source>
        <dbReference type="Proteomes" id="UP001596222"/>
    </source>
</evidence>
<gene>
    <name evidence="2" type="ORF">ACFPP6_30310</name>
</gene>
<dbReference type="EMBL" id="JBHSKJ010000022">
    <property type="protein sequence ID" value="MFC5148966.1"/>
    <property type="molecule type" value="Genomic_DNA"/>
</dbReference>
<comment type="caution">
    <text evidence="2">The sequence shown here is derived from an EMBL/GenBank/DDBJ whole genome shotgun (WGS) entry which is preliminary data.</text>
</comment>
<evidence type="ECO:0000313" key="2">
    <source>
        <dbReference type="EMBL" id="MFC5148966.1"/>
    </source>
</evidence>
<name>A0ABW0A7I4_9ACTN</name>
<feature type="compositionally biased region" description="Basic residues" evidence="1">
    <location>
        <begin position="41"/>
        <end position="54"/>
    </location>
</feature>
<reference evidence="3" key="1">
    <citation type="journal article" date="2019" name="Int. J. Syst. Evol. Microbiol.">
        <title>The Global Catalogue of Microorganisms (GCM) 10K type strain sequencing project: providing services to taxonomists for standard genome sequencing and annotation.</title>
        <authorList>
            <consortium name="The Broad Institute Genomics Platform"/>
            <consortium name="The Broad Institute Genome Sequencing Center for Infectious Disease"/>
            <person name="Wu L."/>
            <person name="Ma J."/>
        </authorList>
    </citation>
    <scope>NUCLEOTIDE SEQUENCE [LARGE SCALE GENOMIC DNA]</scope>
    <source>
        <strain evidence="3">CGMCC 4.1641</strain>
    </source>
</reference>
<dbReference type="RefSeq" id="WP_382049190.1">
    <property type="nucleotide sequence ID" value="NZ_JBHSKJ010000022.1"/>
</dbReference>
<accession>A0ABW0A7I4</accession>
<dbReference type="Proteomes" id="UP001596222">
    <property type="component" value="Unassembled WGS sequence"/>
</dbReference>
<protein>
    <submittedName>
        <fullName evidence="2">Uncharacterized protein</fullName>
    </submittedName>
</protein>
<sequence length="65" mass="7269">MHGVPRGAGRQRQRERLALQCLTEPDPAPAEADTQRPQQAGRRRGHAQVRRCTPRRLISPSSTTT</sequence>
<proteinExistence type="predicted"/>
<feature type="region of interest" description="Disordered" evidence="1">
    <location>
        <begin position="22"/>
        <end position="65"/>
    </location>
</feature>
<evidence type="ECO:0000256" key="1">
    <source>
        <dbReference type="SAM" id="MobiDB-lite"/>
    </source>
</evidence>
<organism evidence="2 3">
    <name type="scientific">Streptomyces aureoversilis</name>
    <dbReference type="NCBI Taxonomy" id="67277"/>
    <lineage>
        <taxon>Bacteria</taxon>
        <taxon>Bacillati</taxon>
        <taxon>Actinomycetota</taxon>
        <taxon>Actinomycetes</taxon>
        <taxon>Kitasatosporales</taxon>
        <taxon>Streptomycetaceae</taxon>
        <taxon>Streptomyces</taxon>
    </lineage>
</organism>
<keyword evidence="3" id="KW-1185">Reference proteome</keyword>